<sequence length="450" mass="51876">MKTSKYIVISCVLFFCTTFLIMYALENKQFYKIYNVLMDYETDWSNKNKSTTIPFYVSKTGHIYLKSNIKNEEKYLVFDTGADYTMVNEKYNGNDSIHFINTKDSQALNDDVPIHKLDRLLLGDLKFHQLSYGALKKETWGDCGIFHNQDSIVGILGNNIINSFVWDLDMVNHQMRITDASFLDTIAKSKVIPLIKNGMGWNVEIKLNGMSKNIKLDSGSNSILSITDSIKLAKMYTYPIINAEKSIGFLSYKDCKGKVIKRDSLENLNKKTKEARRIFANLGIADTIYKNTFVVDKSKSNLLGNPLFWEYERVVLDFINKKMYLINPNQKRNIDKISTLSKEALFKTRVTTVSKFGYYEMYYENPIALKTKSKSTQDTLIFNFKDKAKIFASIERNHLTKEIKIVIDSILGKGYVLQNKSKDSIKIDKSIKLNVYENTPLNDNDFINKL</sequence>
<evidence type="ECO:0000256" key="1">
    <source>
        <dbReference type="SAM" id="Phobius"/>
    </source>
</evidence>
<proteinExistence type="predicted"/>
<gene>
    <name evidence="2" type="ORF">EM932_11625</name>
</gene>
<dbReference type="OrthoDB" id="5580718at2"/>
<keyword evidence="1" id="KW-0812">Transmembrane</keyword>
<keyword evidence="1" id="KW-0472">Membrane</keyword>
<dbReference type="EMBL" id="SRSO01000014">
    <property type="protein sequence ID" value="TGV02380.1"/>
    <property type="molecule type" value="Genomic_DNA"/>
</dbReference>
<feature type="transmembrane region" description="Helical" evidence="1">
    <location>
        <begin position="6"/>
        <end position="25"/>
    </location>
</feature>
<evidence type="ECO:0008006" key="4">
    <source>
        <dbReference type="Google" id="ProtNLM"/>
    </source>
</evidence>
<comment type="caution">
    <text evidence="2">The sequence shown here is derived from an EMBL/GenBank/DDBJ whole genome shotgun (WGS) entry which is preliminary data.</text>
</comment>
<dbReference type="RefSeq" id="WP_135877357.1">
    <property type="nucleotide sequence ID" value="NZ_SRSO01000014.1"/>
</dbReference>
<keyword evidence="1" id="KW-1133">Transmembrane helix</keyword>
<evidence type="ECO:0000313" key="3">
    <source>
        <dbReference type="Proteomes" id="UP000307602"/>
    </source>
</evidence>
<accession>A0A4S1DW74</accession>
<evidence type="ECO:0000313" key="2">
    <source>
        <dbReference type="EMBL" id="TGV02380.1"/>
    </source>
</evidence>
<protein>
    <recommendedName>
        <fullName evidence="4">Peptidase A2 domain-containing protein</fullName>
    </recommendedName>
</protein>
<dbReference type="AlphaFoldDB" id="A0A4S1DW74"/>
<reference evidence="2 3" key="1">
    <citation type="submission" date="2019-04" db="EMBL/GenBank/DDBJ databases">
        <authorList>
            <person name="Liu A."/>
        </authorList>
    </citation>
    <scope>NUCLEOTIDE SEQUENCE [LARGE SCALE GENOMIC DNA]</scope>
    <source>
        <strain evidence="2 3">RZ03</strain>
    </source>
</reference>
<dbReference type="InterPro" id="IPR021109">
    <property type="entry name" value="Peptidase_aspartic_dom_sf"/>
</dbReference>
<keyword evidence="3" id="KW-1185">Reference proteome</keyword>
<dbReference type="Proteomes" id="UP000307602">
    <property type="component" value="Unassembled WGS sequence"/>
</dbReference>
<dbReference type="Gene3D" id="2.40.70.10">
    <property type="entry name" value="Acid Proteases"/>
    <property type="match status" value="1"/>
</dbReference>
<name>A0A4S1DW74_9FLAO</name>
<organism evidence="2 3">
    <name type="scientific">Flavivirga rizhaonensis</name>
    <dbReference type="NCBI Taxonomy" id="2559571"/>
    <lineage>
        <taxon>Bacteria</taxon>
        <taxon>Pseudomonadati</taxon>
        <taxon>Bacteroidota</taxon>
        <taxon>Flavobacteriia</taxon>
        <taxon>Flavobacteriales</taxon>
        <taxon>Flavobacteriaceae</taxon>
        <taxon>Flavivirga</taxon>
    </lineage>
</organism>